<name>A0ABD3Q5E7_9STRA</name>
<proteinExistence type="predicted"/>
<reference evidence="1 2" key="1">
    <citation type="submission" date="2024-10" db="EMBL/GenBank/DDBJ databases">
        <title>Updated reference genomes for cyclostephanoid diatoms.</title>
        <authorList>
            <person name="Roberts W.R."/>
            <person name="Alverson A.J."/>
        </authorList>
    </citation>
    <scope>NUCLEOTIDE SEQUENCE [LARGE SCALE GENOMIC DNA]</scope>
    <source>
        <strain evidence="1 2">AJA276-08</strain>
    </source>
</reference>
<dbReference type="Proteomes" id="UP001530315">
    <property type="component" value="Unassembled WGS sequence"/>
</dbReference>
<comment type="caution">
    <text evidence="1">The sequence shown here is derived from an EMBL/GenBank/DDBJ whole genome shotgun (WGS) entry which is preliminary data.</text>
</comment>
<protein>
    <submittedName>
        <fullName evidence="1">Uncharacterized protein</fullName>
    </submittedName>
</protein>
<evidence type="ECO:0000313" key="1">
    <source>
        <dbReference type="EMBL" id="KAL3795074.1"/>
    </source>
</evidence>
<accession>A0ABD3Q5E7</accession>
<gene>
    <name evidence="1" type="ORF">ACHAW5_004675</name>
</gene>
<dbReference type="EMBL" id="JALLAZ020000446">
    <property type="protein sequence ID" value="KAL3795074.1"/>
    <property type="molecule type" value="Genomic_DNA"/>
</dbReference>
<keyword evidence="2" id="KW-1185">Reference proteome</keyword>
<dbReference type="AlphaFoldDB" id="A0ABD3Q5E7"/>
<sequence length="155" mass="17968">MSEDHLDNILSDPNDDRSNNIYFAHARSTGGVIVGEVKLASALRILGGGTYMDMALVFDMSFNHQHKIFKYVVSKWLSHKSFYNISGVNYCCDEDKMKELHYNSLMCRKVLLMVYRGARWMDSKNQEAIEKRQRDQSKIILQPEGLLRDQWPSIC</sequence>
<organism evidence="1 2">
    <name type="scientific">Stephanodiscus triporus</name>
    <dbReference type="NCBI Taxonomy" id="2934178"/>
    <lineage>
        <taxon>Eukaryota</taxon>
        <taxon>Sar</taxon>
        <taxon>Stramenopiles</taxon>
        <taxon>Ochrophyta</taxon>
        <taxon>Bacillariophyta</taxon>
        <taxon>Coscinodiscophyceae</taxon>
        <taxon>Thalassiosirophycidae</taxon>
        <taxon>Stephanodiscales</taxon>
        <taxon>Stephanodiscaceae</taxon>
        <taxon>Stephanodiscus</taxon>
    </lineage>
</organism>
<evidence type="ECO:0000313" key="2">
    <source>
        <dbReference type="Proteomes" id="UP001530315"/>
    </source>
</evidence>